<comment type="caution">
    <text evidence="4">The sequence shown here is derived from an EMBL/GenBank/DDBJ whole genome shotgun (WGS) entry which is preliminary data.</text>
</comment>
<accession>A0ABR3FGK2</accession>
<dbReference type="InterPro" id="IPR056884">
    <property type="entry name" value="NPHP3-like_N"/>
</dbReference>
<gene>
    <name evidence="4" type="ORF">V5O48_007475</name>
</gene>
<dbReference type="InterPro" id="IPR027417">
    <property type="entry name" value="P-loop_NTPase"/>
</dbReference>
<dbReference type="Gene3D" id="3.40.50.300">
    <property type="entry name" value="P-loop containing nucleotide triphosphate hydrolases"/>
    <property type="match status" value="1"/>
</dbReference>
<sequence>MSLWRLSGHAAFSALHDSELRGQRTGVHEGTRESFIEKLGGWIEDPDGKGRVYWIRGGAGVGKSAVAQTICEKYAGSRLAAAHFFSRNVDQRNSMDRFIPTIAYQLAESHGPNSPLTSKINDVLNANPRIMEMSWEEQFKRLICAPCAAIDAELWTDLPRLIVIDGIDECMDRDPQTNEIDWKPGKREGQRRLLSMIQNATSTQPSFPLHFLIFSRPEHTISTFFRSRPFIPSLEEFDMRELRAQADADIELYLRAEFARFPDSHPDMGLDTSWPGEVAIRKLTLNADGHFIYVVTAVKYVAGDDPILLLPQDRLAVLLRTSETLMYPDLSTLDQLYHHILQPYMGSRKEILLPILQLIIHSPQHTLPEIMGFTTLGDSSMDGLKRKSRYAIAQLLKLDSRQVSAILSRLRSILYVPDDEHREDVSVLHASFPDFLRDKQRSHHFHVEPLKDHAYFTMVSECLLPILTAITRRYRAGQDLIQPSTTTQFELWSLDVWVFVGLVFGIGKHLTGQEPPDDYVCSKELLFAINEFQFDDYVNMLLDRKYIEQFYTLFPNLIEARRTFSARMDAFSAVMLINVPFIRGLYTAFTAGKSLSSYRAGFCLDLSLFIDKQRSFFADGWLVMLPKTTTSSTLSKLALLIGAGCSPLLSGETYFGQYSDVLKLPLDTDDITSYVSFKIFPLGTYLAEVPEGSDVWNISCEKGRILVDKLQRLGHNLGGSIYSEAARERGIRAFTKPHFAGLDDWNREISMLLDLWPSREGYDAGSDFDWGDFSGEVWDFDDDNGVSLEPAIPDTKLEDTEGFLDYGREFPWRLKTPRHERLSSNQSKSAAEPWQIDDDERSDPVLNVVWGGRVPIGKDGSGHEKDKEITPRFSVEVSMKDSENERGPSTRSEDKDLPQHEPCGLPEASEVGVLDPPPVCLTTYHTFILGKFITR</sequence>
<evidence type="ECO:0000259" key="3">
    <source>
        <dbReference type="Pfam" id="PF24883"/>
    </source>
</evidence>
<feature type="compositionally biased region" description="Basic and acidic residues" evidence="2">
    <location>
        <begin position="860"/>
        <end position="870"/>
    </location>
</feature>
<dbReference type="EMBL" id="JBAHYK010000393">
    <property type="protein sequence ID" value="KAL0574479.1"/>
    <property type="molecule type" value="Genomic_DNA"/>
</dbReference>
<dbReference type="Pfam" id="PF24883">
    <property type="entry name" value="NPHP3_N"/>
    <property type="match status" value="1"/>
</dbReference>
<dbReference type="PANTHER" id="PTHR10039:SF14">
    <property type="entry name" value="NACHT DOMAIN-CONTAINING PROTEIN"/>
    <property type="match status" value="1"/>
</dbReference>
<reference evidence="4 5" key="1">
    <citation type="submission" date="2024-02" db="EMBL/GenBank/DDBJ databases">
        <title>A draft genome for the cacao thread blight pathogen Marasmius crinis-equi.</title>
        <authorList>
            <person name="Cohen S.P."/>
            <person name="Baruah I.K."/>
            <person name="Amoako-Attah I."/>
            <person name="Bukari Y."/>
            <person name="Meinhardt L.W."/>
            <person name="Bailey B.A."/>
        </authorList>
    </citation>
    <scope>NUCLEOTIDE SEQUENCE [LARGE SCALE GENOMIC DNA]</scope>
    <source>
        <strain evidence="4 5">GH-76</strain>
    </source>
</reference>
<evidence type="ECO:0000256" key="2">
    <source>
        <dbReference type="SAM" id="MobiDB-lite"/>
    </source>
</evidence>
<proteinExistence type="predicted"/>
<feature type="region of interest" description="Disordered" evidence="2">
    <location>
        <begin position="818"/>
        <end position="838"/>
    </location>
</feature>
<name>A0ABR3FGK2_9AGAR</name>
<organism evidence="4 5">
    <name type="scientific">Marasmius crinis-equi</name>
    <dbReference type="NCBI Taxonomy" id="585013"/>
    <lineage>
        <taxon>Eukaryota</taxon>
        <taxon>Fungi</taxon>
        <taxon>Dikarya</taxon>
        <taxon>Basidiomycota</taxon>
        <taxon>Agaricomycotina</taxon>
        <taxon>Agaricomycetes</taxon>
        <taxon>Agaricomycetidae</taxon>
        <taxon>Agaricales</taxon>
        <taxon>Marasmiineae</taxon>
        <taxon>Marasmiaceae</taxon>
        <taxon>Marasmius</taxon>
    </lineage>
</organism>
<dbReference type="Proteomes" id="UP001465976">
    <property type="component" value="Unassembled WGS sequence"/>
</dbReference>
<evidence type="ECO:0000313" key="5">
    <source>
        <dbReference type="Proteomes" id="UP001465976"/>
    </source>
</evidence>
<feature type="region of interest" description="Disordered" evidence="2">
    <location>
        <begin position="856"/>
        <end position="910"/>
    </location>
</feature>
<protein>
    <recommendedName>
        <fullName evidence="3">Nephrocystin 3-like N-terminal domain-containing protein</fullName>
    </recommendedName>
</protein>
<feature type="compositionally biased region" description="Basic and acidic residues" evidence="2">
    <location>
        <begin position="878"/>
        <end position="899"/>
    </location>
</feature>
<keyword evidence="5" id="KW-1185">Reference proteome</keyword>
<feature type="domain" description="Nephrocystin 3-like N-terminal" evidence="3">
    <location>
        <begin position="39"/>
        <end position="216"/>
    </location>
</feature>
<evidence type="ECO:0000313" key="4">
    <source>
        <dbReference type="EMBL" id="KAL0574479.1"/>
    </source>
</evidence>
<dbReference type="PANTHER" id="PTHR10039">
    <property type="entry name" value="AMELOGENIN"/>
    <property type="match status" value="1"/>
</dbReference>
<evidence type="ECO:0000256" key="1">
    <source>
        <dbReference type="ARBA" id="ARBA00022737"/>
    </source>
</evidence>
<dbReference type="SUPFAM" id="SSF52540">
    <property type="entry name" value="P-loop containing nucleoside triphosphate hydrolases"/>
    <property type="match status" value="1"/>
</dbReference>
<keyword evidence="1" id="KW-0677">Repeat</keyword>